<dbReference type="EMBL" id="JAGZSV010000050">
    <property type="protein sequence ID" value="MBS6940633.1"/>
    <property type="molecule type" value="Genomic_DNA"/>
</dbReference>
<dbReference type="PRINTS" id="PR00340">
    <property type="entry name" value="PIIGLNB"/>
</dbReference>
<dbReference type="InterPro" id="IPR015867">
    <property type="entry name" value="N-reg_PII/ATP_PRibTrfase_C"/>
</dbReference>
<accession>A0A943UZW1</accession>
<dbReference type="SUPFAM" id="SSF54913">
    <property type="entry name" value="GlnB-like"/>
    <property type="match status" value="1"/>
</dbReference>
<sequence>MKKIEAIVRSSKLEDIKDALLASGFRGMTVYQVQGCGKQHGWKEYYRGSEVIVNMVPKVALSLVVEDGQVESIINTICRAARTGDVGDGKIFVSPIEEAVRIRTGERGSAAV</sequence>
<dbReference type="Pfam" id="PF00543">
    <property type="entry name" value="P-II"/>
    <property type="match status" value="1"/>
</dbReference>
<dbReference type="PANTHER" id="PTHR30115:SF11">
    <property type="entry name" value="NITROGEN REGULATORY PROTEIN P-II HOMOLOG"/>
    <property type="match status" value="1"/>
</dbReference>
<dbReference type="Proteomes" id="UP000727506">
    <property type="component" value="Unassembled WGS sequence"/>
</dbReference>
<organism evidence="2 3">
    <name type="scientific">Slackia piriformis</name>
    <dbReference type="NCBI Taxonomy" id="626934"/>
    <lineage>
        <taxon>Bacteria</taxon>
        <taxon>Bacillati</taxon>
        <taxon>Actinomycetota</taxon>
        <taxon>Coriobacteriia</taxon>
        <taxon>Eggerthellales</taxon>
        <taxon>Eggerthellaceae</taxon>
        <taxon>Slackia</taxon>
    </lineage>
</organism>
<dbReference type="PROSITE" id="PS00638">
    <property type="entry name" value="PII_GLNB_CTER"/>
    <property type="match status" value="1"/>
</dbReference>
<dbReference type="Gene3D" id="3.30.70.120">
    <property type="match status" value="1"/>
</dbReference>
<dbReference type="GO" id="GO:0030234">
    <property type="term" value="F:enzyme regulator activity"/>
    <property type="evidence" value="ECO:0007669"/>
    <property type="project" value="InterPro"/>
</dbReference>
<evidence type="ECO:0000313" key="2">
    <source>
        <dbReference type="EMBL" id="MBS6940633.1"/>
    </source>
</evidence>
<evidence type="ECO:0000313" key="3">
    <source>
        <dbReference type="Proteomes" id="UP000727506"/>
    </source>
</evidence>
<dbReference type="GO" id="GO:0005524">
    <property type="term" value="F:ATP binding"/>
    <property type="evidence" value="ECO:0007669"/>
    <property type="project" value="TreeGrafter"/>
</dbReference>
<dbReference type="InterPro" id="IPR002187">
    <property type="entry name" value="N-reg_PII"/>
</dbReference>
<name>A0A943UZW1_9ACTN</name>
<comment type="caution">
    <text evidence="2">The sequence shown here is derived from an EMBL/GenBank/DDBJ whole genome shotgun (WGS) entry which is preliminary data.</text>
</comment>
<dbReference type="InterPro" id="IPR017918">
    <property type="entry name" value="N-reg_PII_CS"/>
</dbReference>
<dbReference type="SMART" id="SM00938">
    <property type="entry name" value="P-II"/>
    <property type="match status" value="1"/>
</dbReference>
<dbReference type="InterPro" id="IPR011322">
    <property type="entry name" value="N-reg_PII-like_a/b"/>
</dbReference>
<dbReference type="PANTHER" id="PTHR30115">
    <property type="entry name" value="NITROGEN REGULATORY PROTEIN P-II"/>
    <property type="match status" value="1"/>
</dbReference>
<dbReference type="GO" id="GO:0006808">
    <property type="term" value="P:regulation of nitrogen utilization"/>
    <property type="evidence" value="ECO:0007669"/>
    <property type="project" value="InterPro"/>
</dbReference>
<reference evidence="2" key="1">
    <citation type="submission" date="2021-02" db="EMBL/GenBank/DDBJ databases">
        <title>Infant gut strain persistence is associated with maternal origin, phylogeny, and functional potential including surface adhesion and iron acquisition.</title>
        <authorList>
            <person name="Lou Y.C."/>
        </authorList>
    </citation>
    <scope>NUCLEOTIDE SEQUENCE</scope>
    <source>
        <strain evidence="2">L2_039_000G1_dasL2_039_000G1_concoct_11</strain>
    </source>
</reference>
<gene>
    <name evidence="2" type="ORF">KH142_03970</name>
</gene>
<dbReference type="AlphaFoldDB" id="A0A943UZW1"/>
<comment type="similarity">
    <text evidence="1">Belongs to the P(II) protein family.</text>
</comment>
<proteinExistence type="inferred from homology"/>
<dbReference type="PROSITE" id="PS51343">
    <property type="entry name" value="PII_GLNB_DOM"/>
    <property type="match status" value="1"/>
</dbReference>
<protein>
    <submittedName>
        <fullName evidence="2">P-II family nitrogen regulator</fullName>
    </submittedName>
</protein>
<evidence type="ECO:0000256" key="1">
    <source>
        <dbReference type="RuleBase" id="RU003936"/>
    </source>
</evidence>
<dbReference type="GO" id="GO:0005829">
    <property type="term" value="C:cytosol"/>
    <property type="evidence" value="ECO:0007669"/>
    <property type="project" value="TreeGrafter"/>
</dbReference>